<organism evidence="1 2">
    <name type="scientific">Irpex rosettiformis</name>
    <dbReference type="NCBI Taxonomy" id="378272"/>
    <lineage>
        <taxon>Eukaryota</taxon>
        <taxon>Fungi</taxon>
        <taxon>Dikarya</taxon>
        <taxon>Basidiomycota</taxon>
        <taxon>Agaricomycotina</taxon>
        <taxon>Agaricomycetes</taxon>
        <taxon>Polyporales</taxon>
        <taxon>Irpicaceae</taxon>
        <taxon>Irpex</taxon>
    </lineage>
</organism>
<gene>
    <name evidence="1" type="ORF">BDY19DRAFT_991730</name>
</gene>
<dbReference type="EMBL" id="MU274906">
    <property type="protein sequence ID" value="KAI0091156.1"/>
    <property type="molecule type" value="Genomic_DNA"/>
</dbReference>
<evidence type="ECO:0000313" key="1">
    <source>
        <dbReference type="EMBL" id="KAI0091156.1"/>
    </source>
</evidence>
<keyword evidence="2" id="KW-1185">Reference proteome</keyword>
<reference evidence="1" key="1">
    <citation type="journal article" date="2021" name="Environ. Microbiol.">
        <title>Gene family expansions and transcriptome signatures uncover fungal adaptations to wood decay.</title>
        <authorList>
            <person name="Hage H."/>
            <person name="Miyauchi S."/>
            <person name="Viragh M."/>
            <person name="Drula E."/>
            <person name="Min B."/>
            <person name="Chaduli D."/>
            <person name="Navarro D."/>
            <person name="Favel A."/>
            <person name="Norest M."/>
            <person name="Lesage-Meessen L."/>
            <person name="Balint B."/>
            <person name="Merenyi Z."/>
            <person name="de Eugenio L."/>
            <person name="Morin E."/>
            <person name="Martinez A.T."/>
            <person name="Baldrian P."/>
            <person name="Stursova M."/>
            <person name="Martinez M.J."/>
            <person name="Novotny C."/>
            <person name="Magnuson J.K."/>
            <person name="Spatafora J.W."/>
            <person name="Maurice S."/>
            <person name="Pangilinan J."/>
            <person name="Andreopoulos W."/>
            <person name="LaButti K."/>
            <person name="Hundley H."/>
            <person name="Na H."/>
            <person name="Kuo A."/>
            <person name="Barry K."/>
            <person name="Lipzen A."/>
            <person name="Henrissat B."/>
            <person name="Riley R."/>
            <person name="Ahrendt S."/>
            <person name="Nagy L.G."/>
            <person name="Grigoriev I.V."/>
            <person name="Martin F."/>
            <person name="Rosso M.N."/>
        </authorList>
    </citation>
    <scope>NUCLEOTIDE SEQUENCE</scope>
    <source>
        <strain evidence="1">CBS 384.51</strain>
    </source>
</reference>
<dbReference type="Proteomes" id="UP001055072">
    <property type="component" value="Unassembled WGS sequence"/>
</dbReference>
<comment type="caution">
    <text evidence="1">The sequence shown here is derived from an EMBL/GenBank/DDBJ whole genome shotgun (WGS) entry which is preliminary data.</text>
</comment>
<accession>A0ACB8UA90</accession>
<name>A0ACB8UA90_9APHY</name>
<protein>
    <submittedName>
        <fullName evidence="1">Uncharacterized protein</fullName>
    </submittedName>
</protein>
<proteinExistence type="predicted"/>
<evidence type="ECO:0000313" key="2">
    <source>
        <dbReference type="Proteomes" id="UP001055072"/>
    </source>
</evidence>
<sequence>MATPSSSTTTPSPRPTYLAASPAAAPAPLASRELSLSIKEERQRAIQKFFANAELSQLARGLRTRLSYASFKAMHNLTHTTLPDLEAQAQSQAATSRSTANKSSSHAVTQGSANTHGSSSRGLSRKGTMPPPPPVTASATQSLFSSLLQPPPSKRARTIHNPEDPPVPPPAKPKPATPSRKSPSKAGRTSHSSTTGSKSKGRKDTKGKRKETGNEAGPSSRLLTPQSTLGSEGFAENDDDMKAAATLTSLLLSRPSISGGTGSPRSTLSGASDAGSSFSHYAQSSTRTTAPSSTPLTHEATFPGSFPRSKTPPPDTRHARTQSLPHVSNYSMSGDTTPKAQGHPASRLVKSNTPHAPADAEAADLMLFLATSPSPLRASTSRDKDGKDMAAFRTLGGQSTLKGRVLFPSSSSAAEELTNGGPKPLRRDPTGSFSSTLSVATELLDEPTDSVHEHLMGVGLPSSPLNPHAIKRSCSDSTTHLDIPAPPTIIPPTPTDDIPTPLLPSLLHHPKSLRPVVYNDST</sequence>